<dbReference type="OrthoDB" id="76313at2157"/>
<reference evidence="3" key="1">
    <citation type="journal article" date="2016" name="Genome Announc.">
        <title>Draft Genome Sequences of Methanobrevibacter curvatus DSM11111, Methanobrevibacter cuticularis DSM11139, Methanobrevibacter filiformis DSM11501, and Methanobrevibacter oralis DSM7256.</title>
        <authorList>
            <person name="Poehlein A."/>
            <person name="Seedorf H."/>
        </authorList>
    </citation>
    <scope>NUCLEOTIDE SEQUENCE [LARGE SCALE GENOMIC DNA]</scope>
    <source>
        <strain evidence="3">DSM 7256 / JCM 30027 / ZR</strain>
    </source>
</reference>
<keyword evidence="3" id="KW-1185">Reference proteome</keyword>
<keyword evidence="1" id="KW-1133">Transmembrane helix</keyword>
<evidence type="ECO:0000256" key="1">
    <source>
        <dbReference type="SAM" id="Phobius"/>
    </source>
</evidence>
<feature type="transmembrane region" description="Helical" evidence="1">
    <location>
        <begin position="33"/>
        <end position="50"/>
    </location>
</feature>
<keyword evidence="1" id="KW-0812">Transmembrane</keyword>
<evidence type="ECO:0000313" key="3">
    <source>
        <dbReference type="Proteomes" id="UP000077428"/>
    </source>
</evidence>
<dbReference type="PATRIC" id="fig|66851.6.peg.110"/>
<dbReference type="STRING" id="66851.MBORA_00830"/>
<comment type="caution">
    <text evidence="2">The sequence shown here is derived from an EMBL/GenBank/DDBJ whole genome shotgun (WGS) entry which is preliminary data.</text>
</comment>
<evidence type="ECO:0000313" key="2">
    <source>
        <dbReference type="EMBL" id="KZX14178.1"/>
    </source>
</evidence>
<dbReference type="RefSeq" id="WP_156482680.1">
    <property type="nucleotide sequence ID" value="NZ_LWMU01000022.1"/>
</dbReference>
<dbReference type="AlphaFoldDB" id="A0A166C6C3"/>
<name>A0A166C6C3_METOA</name>
<dbReference type="EMBL" id="LWMU01000022">
    <property type="protein sequence ID" value="KZX14178.1"/>
    <property type="molecule type" value="Genomic_DNA"/>
</dbReference>
<proteinExistence type="predicted"/>
<dbReference type="Proteomes" id="UP000077428">
    <property type="component" value="Unassembled WGS sequence"/>
</dbReference>
<gene>
    <name evidence="2" type="ORF">MBORA_00830</name>
</gene>
<organism evidence="2 3">
    <name type="scientific">Methanobrevibacter oralis</name>
    <dbReference type="NCBI Taxonomy" id="66851"/>
    <lineage>
        <taxon>Archaea</taxon>
        <taxon>Methanobacteriati</taxon>
        <taxon>Methanobacteriota</taxon>
        <taxon>Methanomada group</taxon>
        <taxon>Methanobacteria</taxon>
        <taxon>Methanobacteriales</taxon>
        <taxon>Methanobacteriaceae</taxon>
        <taxon>Methanobrevibacter</taxon>
    </lineage>
</organism>
<accession>A0A166C6C3</accession>
<sequence>MLSIIYMYKWISNGIEPSDRTIRDYNCYYFNRFYQLIMAFILIVANRIGLTDFEHISIDGTIKRAHNSAFNSN</sequence>
<protein>
    <submittedName>
        <fullName evidence="2">Uncharacterized protein</fullName>
    </submittedName>
</protein>
<keyword evidence="1" id="KW-0472">Membrane</keyword>